<comment type="caution">
    <text evidence="2">The sequence shown here is derived from an EMBL/GenBank/DDBJ whole genome shotgun (WGS) entry which is preliminary data.</text>
</comment>
<feature type="region of interest" description="Disordered" evidence="1">
    <location>
        <begin position="1"/>
        <end position="22"/>
    </location>
</feature>
<name>A0ABQ9UKD7_SAGOE</name>
<organism evidence="2 3">
    <name type="scientific">Saguinus oedipus</name>
    <name type="common">Cotton-top tamarin</name>
    <name type="synonym">Oedipomidas oedipus</name>
    <dbReference type="NCBI Taxonomy" id="9490"/>
    <lineage>
        <taxon>Eukaryota</taxon>
        <taxon>Metazoa</taxon>
        <taxon>Chordata</taxon>
        <taxon>Craniata</taxon>
        <taxon>Vertebrata</taxon>
        <taxon>Euteleostomi</taxon>
        <taxon>Mammalia</taxon>
        <taxon>Eutheria</taxon>
        <taxon>Euarchontoglires</taxon>
        <taxon>Primates</taxon>
        <taxon>Haplorrhini</taxon>
        <taxon>Platyrrhini</taxon>
        <taxon>Cebidae</taxon>
        <taxon>Callitrichinae</taxon>
        <taxon>Saguinus</taxon>
    </lineage>
</organism>
<sequence length="201" mass="22175">MTTGLRKGERAIPGSGAGRRARDLVKTEQMPIQQLQEQPQLYDNLLFTEAQISFQEDELAPGPDIVVEALLRNDLGDRSTCLKLSTLEARLSRKSVAAASDSIFSCNSCGALAELASHSTAVLSSVGTSLHKVPVLPLPHIPDVFSTDVMRPQGHCNTDHMERDLNIVVHVQHYENMDTRTPINNLRKYSCMNPFQSHVVT</sequence>
<dbReference type="EMBL" id="JASSZA010000011">
    <property type="protein sequence ID" value="KAK2097550.1"/>
    <property type="molecule type" value="Genomic_DNA"/>
</dbReference>
<gene>
    <name evidence="2" type="ORF">P7K49_023001</name>
</gene>
<evidence type="ECO:0000313" key="2">
    <source>
        <dbReference type="EMBL" id="KAK2097550.1"/>
    </source>
</evidence>
<protein>
    <submittedName>
        <fullName evidence="2">Uncharacterized protein</fullName>
    </submittedName>
</protein>
<feature type="compositionally biased region" description="Basic and acidic residues" evidence="1">
    <location>
        <begin position="1"/>
        <end position="10"/>
    </location>
</feature>
<evidence type="ECO:0000313" key="3">
    <source>
        <dbReference type="Proteomes" id="UP001266305"/>
    </source>
</evidence>
<evidence type="ECO:0000256" key="1">
    <source>
        <dbReference type="SAM" id="MobiDB-lite"/>
    </source>
</evidence>
<reference evidence="2 3" key="1">
    <citation type="submission" date="2023-05" db="EMBL/GenBank/DDBJ databases">
        <title>B98-5 Cell Line De Novo Hybrid Assembly: An Optical Mapping Approach.</title>
        <authorList>
            <person name="Kananen K."/>
            <person name="Auerbach J.A."/>
            <person name="Kautto E."/>
            <person name="Blachly J.S."/>
        </authorList>
    </citation>
    <scope>NUCLEOTIDE SEQUENCE [LARGE SCALE GENOMIC DNA]</scope>
    <source>
        <strain evidence="2">B95-8</strain>
        <tissue evidence="2">Cell line</tissue>
    </source>
</reference>
<keyword evidence="3" id="KW-1185">Reference proteome</keyword>
<proteinExistence type="predicted"/>
<dbReference type="Proteomes" id="UP001266305">
    <property type="component" value="Unassembled WGS sequence"/>
</dbReference>
<accession>A0ABQ9UKD7</accession>